<keyword evidence="2" id="KW-1185">Reference proteome</keyword>
<accession>A0A699Z5E9</accession>
<comment type="caution">
    <text evidence="1">The sequence shown here is derived from an EMBL/GenBank/DDBJ whole genome shotgun (WGS) entry which is preliminary data.</text>
</comment>
<evidence type="ECO:0000313" key="1">
    <source>
        <dbReference type="EMBL" id="GFH17321.1"/>
    </source>
</evidence>
<name>A0A699Z5E9_HAELA</name>
<dbReference type="AlphaFoldDB" id="A0A699Z5E9"/>
<evidence type="ECO:0000313" key="2">
    <source>
        <dbReference type="Proteomes" id="UP000485058"/>
    </source>
</evidence>
<protein>
    <submittedName>
        <fullName evidence="1">Uncharacterized protein</fullName>
    </submittedName>
</protein>
<organism evidence="1 2">
    <name type="scientific">Haematococcus lacustris</name>
    <name type="common">Green alga</name>
    <name type="synonym">Haematococcus pluvialis</name>
    <dbReference type="NCBI Taxonomy" id="44745"/>
    <lineage>
        <taxon>Eukaryota</taxon>
        <taxon>Viridiplantae</taxon>
        <taxon>Chlorophyta</taxon>
        <taxon>core chlorophytes</taxon>
        <taxon>Chlorophyceae</taxon>
        <taxon>CS clade</taxon>
        <taxon>Chlamydomonadales</taxon>
        <taxon>Haematococcaceae</taxon>
        <taxon>Haematococcus</taxon>
    </lineage>
</organism>
<proteinExistence type="predicted"/>
<gene>
    <name evidence="1" type="ORF">HaLaN_13931</name>
</gene>
<dbReference type="Proteomes" id="UP000485058">
    <property type="component" value="Unassembled WGS sequence"/>
</dbReference>
<dbReference type="EMBL" id="BLLF01001130">
    <property type="protein sequence ID" value="GFH17321.1"/>
    <property type="molecule type" value="Genomic_DNA"/>
</dbReference>
<sequence length="133" mass="14957">MQPFGPQLLTLSKTLSNLHIKNLRVQENCARNGLRFNVRPLLTSTPHSTSRKSSASHCAMPARILAMFRFEWSGRPVNRQFSQTKTPNPGGVQPRPYMNMTQVGLTAAVQGQDWAAPHGCGAWPWRARWTRCT</sequence>
<reference evidence="1 2" key="1">
    <citation type="submission" date="2020-02" db="EMBL/GenBank/DDBJ databases">
        <title>Draft genome sequence of Haematococcus lacustris strain NIES-144.</title>
        <authorList>
            <person name="Morimoto D."/>
            <person name="Nakagawa S."/>
            <person name="Yoshida T."/>
            <person name="Sawayama S."/>
        </authorList>
    </citation>
    <scope>NUCLEOTIDE SEQUENCE [LARGE SCALE GENOMIC DNA]</scope>
    <source>
        <strain evidence="1 2">NIES-144</strain>
    </source>
</reference>